<evidence type="ECO:0000256" key="3">
    <source>
        <dbReference type="ARBA" id="ARBA00009500"/>
    </source>
</evidence>
<evidence type="ECO:0000259" key="17">
    <source>
        <dbReference type="SMART" id="SM00093"/>
    </source>
</evidence>
<evidence type="ECO:0000256" key="8">
    <source>
        <dbReference type="ARBA" id="ARBA00023157"/>
    </source>
</evidence>
<dbReference type="InterPro" id="IPR042178">
    <property type="entry name" value="Serpin_sf_1"/>
</dbReference>
<comment type="function">
    <text evidence="12">Is a ligand for the G-protein coupled receptor MAS1. Has vasodilator and antidiuretic effects. Has an antithrombotic effect that involves MAS1-mediated release of nitric oxide from platelets.</text>
</comment>
<dbReference type="Pfam" id="PF00079">
    <property type="entry name" value="Serpin"/>
    <property type="match status" value="1"/>
</dbReference>
<dbReference type="CTD" id="183"/>
<keyword evidence="5" id="KW-0964">Secreted</keyword>
<feature type="compositionally biased region" description="Basic and acidic residues" evidence="16">
    <location>
        <begin position="13"/>
        <end position="24"/>
    </location>
</feature>
<evidence type="ECO:0000256" key="11">
    <source>
        <dbReference type="ARBA" id="ARBA00029380"/>
    </source>
</evidence>
<dbReference type="InterPro" id="IPR036186">
    <property type="entry name" value="Serpin_sf"/>
</dbReference>
<evidence type="ECO:0000256" key="13">
    <source>
        <dbReference type="ARBA" id="ARBA00033182"/>
    </source>
</evidence>
<dbReference type="InterPro" id="IPR023796">
    <property type="entry name" value="Serpin_dom"/>
</dbReference>
<evidence type="ECO:0000256" key="4">
    <source>
        <dbReference type="ARBA" id="ARBA00015105"/>
    </source>
</evidence>
<comment type="function">
    <text evidence="11">Stimulates aldosterone release.</text>
</comment>
<evidence type="ECO:0000256" key="14">
    <source>
        <dbReference type="ARBA" id="ARBA00046068"/>
    </source>
</evidence>
<evidence type="ECO:0000313" key="18">
    <source>
        <dbReference type="Ensembl" id="ENSFHEP00000019376.1"/>
    </source>
</evidence>
<evidence type="ECO:0000256" key="15">
    <source>
        <dbReference type="RuleBase" id="RU000411"/>
    </source>
</evidence>
<dbReference type="PRINTS" id="PR00654">
    <property type="entry name" value="ANGIOTENSNGN"/>
</dbReference>
<keyword evidence="6" id="KW-0732">Signal</keyword>
<dbReference type="Ensembl" id="ENSFHET00000028611.1">
    <property type="protein sequence ID" value="ENSFHEP00000019376.1"/>
    <property type="gene ID" value="ENSFHEG00000021275.1"/>
</dbReference>
<evidence type="ECO:0000256" key="5">
    <source>
        <dbReference type="ARBA" id="ARBA00022525"/>
    </source>
</evidence>
<dbReference type="GO" id="GO:0042310">
    <property type="term" value="P:vasoconstriction"/>
    <property type="evidence" value="ECO:0007669"/>
    <property type="project" value="UniProtKB-KW"/>
</dbReference>
<comment type="function">
    <text evidence="14">Acts directly on vascular smooth muscle as a potent vasoconstrictor, affects cardiac contractility and heart rate through its action on the sympathetic nervous system, and alters renal sodium and water absorption through its ability to stimulate the zona glomerulosa cells of the adrenal cortex to synthesize and secrete aldosterone. Acts by binding to angiotensin receptors AGTR1 and AGTR2. Also binds the DEAR/FBXW7-AS1 receptor.</text>
</comment>
<dbReference type="PANTHER" id="PTHR11461:SF13">
    <property type="entry name" value="ANGIOTENSINOGEN"/>
    <property type="match status" value="1"/>
</dbReference>
<dbReference type="InterPro" id="IPR023795">
    <property type="entry name" value="Serpin_CS"/>
</dbReference>
<dbReference type="InterPro" id="IPR042185">
    <property type="entry name" value="Serpin_sf_2"/>
</dbReference>
<dbReference type="GO" id="GO:0003081">
    <property type="term" value="P:regulation of systemic arterial blood pressure by renin-angiotensin"/>
    <property type="evidence" value="ECO:0007669"/>
    <property type="project" value="InterPro"/>
</dbReference>
<dbReference type="GO" id="GO:0004867">
    <property type="term" value="F:serine-type endopeptidase inhibitor activity"/>
    <property type="evidence" value="ECO:0007669"/>
    <property type="project" value="InterPro"/>
</dbReference>
<dbReference type="SMART" id="SM00093">
    <property type="entry name" value="SERPIN"/>
    <property type="match status" value="1"/>
</dbReference>
<comment type="function">
    <text evidence="1">Essential component of the renin-angiotensin system (RAS), a potent regulator of blood pressure, body fluid and electrolyte homeostasis.</text>
</comment>
<evidence type="ECO:0000256" key="16">
    <source>
        <dbReference type="SAM" id="MobiDB-lite"/>
    </source>
</evidence>
<evidence type="ECO:0000256" key="7">
    <source>
        <dbReference type="ARBA" id="ARBA00022858"/>
    </source>
</evidence>
<dbReference type="GeneTree" id="ENSGT00890000139531"/>
<keyword evidence="19" id="KW-1185">Reference proteome</keyword>
<dbReference type="GO" id="GO:0042981">
    <property type="term" value="P:regulation of apoptotic process"/>
    <property type="evidence" value="ECO:0007669"/>
    <property type="project" value="TreeGrafter"/>
</dbReference>
<evidence type="ECO:0000313" key="19">
    <source>
        <dbReference type="Proteomes" id="UP000265000"/>
    </source>
</evidence>
<keyword evidence="10" id="KW-0839">Vasoconstrictor</keyword>
<accession>A0A3Q2PZR2</accession>
<comment type="similarity">
    <text evidence="3 15">Belongs to the serpin family.</text>
</comment>
<dbReference type="SUPFAM" id="SSF56574">
    <property type="entry name" value="Serpins"/>
    <property type="match status" value="1"/>
</dbReference>
<keyword evidence="9" id="KW-0325">Glycoprotein</keyword>
<keyword evidence="8" id="KW-1015">Disulfide bond</keyword>
<evidence type="ECO:0000256" key="10">
    <source>
        <dbReference type="ARBA" id="ARBA00023322"/>
    </source>
</evidence>
<protein>
    <recommendedName>
        <fullName evidence="4">Angiotensinogen</fullName>
    </recommendedName>
    <alternativeName>
        <fullName evidence="13">Serpin A8</fullName>
    </alternativeName>
</protein>
<feature type="domain" description="Serpin" evidence="17">
    <location>
        <begin position="137"/>
        <end position="501"/>
    </location>
</feature>
<dbReference type="STRING" id="8078.ENSFHEP00000019376"/>
<dbReference type="Proteomes" id="UP000265000">
    <property type="component" value="Unplaced"/>
</dbReference>
<keyword evidence="7" id="KW-0838">Vasoactive</keyword>
<feature type="region of interest" description="Disordered" evidence="16">
    <location>
        <begin position="1"/>
        <end position="40"/>
    </location>
</feature>
<reference evidence="18" key="1">
    <citation type="submission" date="2025-08" db="UniProtKB">
        <authorList>
            <consortium name="Ensembl"/>
        </authorList>
    </citation>
    <scope>IDENTIFICATION</scope>
</reference>
<proteinExistence type="inferred from homology"/>
<dbReference type="Gene3D" id="2.30.39.10">
    <property type="entry name" value="Alpha-1-antitrypsin, domain 1"/>
    <property type="match status" value="1"/>
</dbReference>
<dbReference type="PANTHER" id="PTHR11461">
    <property type="entry name" value="SERINE PROTEASE INHIBITOR, SERPIN"/>
    <property type="match status" value="1"/>
</dbReference>
<dbReference type="InterPro" id="IPR000215">
    <property type="entry name" value="Serpin_fam"/>
</dbReference>
<evidence type="ECO:0000256" key="12">
    <source>
        <dbReference type="ARBA" id="ARBA00029391"/>
    </source>
</evidence>
<dbReference type="AlphaFoldDB" id="A0A3Q2PZR2"/>
<dbReference type="Gene3D" id="3.30.497.10">
    <property type="entry name" value="Antithrombin, subunit I, domain 2"/>
    <property type="match status" value="1"/>
</dbReference>
<evidence type="ECO:0000256" key="1">
    <source>
        <dbReference type="ARBA" id="ARBA00002747"/>
    </source>
</evidence>
<dbReference type="InterPro" id="IPR000227">
    <property type="entry name" value="Angiotensinogen"/>
</dbReference>
<sequence>MCNAAADQLDLSKGSEDRGPHSEPHSATVDTQESESSKDNMQKLRSHLLVALVCCWISGGHANRVYIHPFHLFAVENVSCETLQSSAVKPLETIPVGSLDIEVLTPDSRDQSTLDAQKQNMSERTAVLAGLLNPLGLRLYHALSSKENSTNTLLSPVNAFGSLVGFYLGASKKTARSYQELLGLSSGHDREDCVSLVDGHKVLSTLQGINSLVDEGPRDEIATQVWAFARSGAQLSRDFVQGTQDFSDSSFVRGVNFSTPEEAETLVNSFVEKTSDGKVKSVFKGLDPTNNLLFVSSFSFKGNWVAAFQPDKTSMEEFHVDETTKVMTSMMTRTYRYHYLDDKVKKCTVVKLPLSNQSHMLLILPHDGATLGQIESRLLTNLMAGWHKNLQEGLLELSLPKFSVSSVIDIRELLSTMNPPLEPTLLGSQAEFSQLSNIKPFSIDKAINSVMFEMSGDGAEPQDRTPEAGVPLKLSINRPFFFAVIENYYESILLLGKVTNPTV</sequence>
<dbReference type="OrthoDB" id="7817921at2759"/>
<dbReference type="GO" id="GO:0005615">
    <property type="term" value="C:extracellular space"/>
    <property type="evidence" value="ECO:0007669"/>
    <property type="project" value="InterPro"/>
</dbReference>
<name>A0A3Q2PZR2_FUNHE</name>
<reference evidence="18" key="2">
    <citation type="submission" date="2025-09" db="UniProtKB">
        <authorList>
            <consortium name="Ensembl"/>
        </authorList>
    </citation>
    <scope>IDENTIFICATION</scope>
</reference>
<dbReference type="PROSITE" id="PS00284">
    <property type="entry name" value="SERPIN"/>
    <property type="match status" value="1"/>
</dbReference>
<comment type="subcellular location">
    <subcellularLocation>
        <location evidence="2">Secreted</location>
    </subcellularLocation>
</comment>
<evidence type="ECO:0000256" key="2">
    <source>
        <dbReference type="ARBA" id="ARBA00004613"/>
    </source>
</evidence>
<evidence type="ECO:0000256" key="9">
    <source>
        <dbReference type="ARBA" id="ARBA00023180"/>
    </source>
</evidence>
<evidence type="ECO:0000256" key="6">
    <source>
        <dbReference type="ARBA" id="ARBA00022729"/>
    </source>
</evidence>
<dbReference type="GeneID" id="105927330"/>
<organism evidence="18 19">
    <name type="scientific">Fundulus heteroclitus</name>
    <name type="common">Killifish</name>
    <name type="synonym">Mummichog</name>
    <dbReference type="NCBI Taxonomy" id="8078"/>
    <lineage>
        <taxon>Eukaryota</taxon>
        <taxon>Metazoa</taxon>
        <taxon>Chordata</taxon>
        <taxon>Craniata</taxon>
        <taxon>Vertebrata</taxon>
        <taxon>Euteleostomi</taxon>
        <taxon>Actinopterygii</taxon>
        <taxon>Neopterygii</taxon>
        <taxon>Teleostei</taxon>
        <taxon>Neoteleostei</taxon>
        <taxon>Acanthomorphata</taxon>
        <taxon>Ovalentaria</taxon>
        <taxon>Atherinomorphae</taxon>
        <taxon>Cyprinodontiformes</taxon>
        <taxon>Fundulidae</taxon>
        <taxon>Fundulus</taxon>
    </lineage>
</organism>